<accession>B7K363</accession>
<gene>
    <name evidence="1" type="ordered locus">PCC8801_0283</name>
</gene>
<proteinExistence type="predicted"/>
<dbReference type="STRING" id="41431.PCC8801_0283"/>
<reference evidence="2" key="1">
    <citation type="journal article" date="2011" name="MBio">
        <title>Novel metabolic attributes of the genus Cyanothece, comprising a group of unicellular nitrogen-fixing Cyanobacteria.</title>
        <authorList>
            <person name="Bandyopadhyay A."/>
            <person name="Elvitigala T."/>
            <person name="Welsh E."/>
            <person name="Stockel J."/>
            <person name="Liberton M."/>
            <person name="Min H."/>
            <person name="Sherman L.A."/>
            <person name="Pakrasi H.B."/>
        </authorList>
    </citation>
    <scope>NUCLEOTIDE SEQUENCE [LARGE SCALE GENOMIC DNA]</scope>
    <source>
        <strain evidence="2">PCC 8801</strain>
    </source>
</reference>
<dbReference type="Proteomes" id="UP000008204">
    <property type="component" value="Chromosome"/>
</dbReference>
<sequence length="104" mass="12015">MSNDSIDQATYARLQDYAQTFIVGNQELETFFSDYAKTHTLEEIIEVYNANMVENGYEPVSVKAMYAAIDQFIKTNPEKYVPPTREQFKKVLEEYGISAEKGLW</sequence>
<evidence type="ECO:0000313" key="1">
    <source>
        <dbReference type="EMBL" id="ACK64383.1"/>
    </source>
</evidence>
<dbReference type="EMBL" id="CP001287">
    <property type="protein sequence ID" value="ACK64383.1"/>
    <property type="molecule type" value="Genomic_DNA"/>
</dbReference>
<dbReference type="KEGG" id="cyp:PCC8801_0283"/>
<dbReference type="RefSeq" id="WP_012593660.1">
    <property type="nucleotide sequence ID" value="NC_011726.1"/>
</dbReference>
<evidence type="ECO:0000313" key="2">
    <source>
        <dbReference type="Proteomes" id="UP000008204"/>
    </source>
</evidence>
<keyword evidence="2" id="KW-1185">Reference proteome</keyword>
<dbReference type="HOGENOM" id="CLU_2245482_0_0_3"/>
<name>B7K363_RIPO1</name>
<organism evidence="1 2">
    <name type="scientific">Rippkaea orientalis (strain PCC 8801 / RF-1)</name>
    <name type="common">Cyanothece sp. (strain PCC 8801)</name>
    <dbReference type="NCBI Taxonomy" id="41431"/>
    <lineage>
        <taxon>Bacteria</taxon>
        <taxon>Bacillati</taxon>
        <taxon>Cyanobacteriota</taxon>
        <taxon>Cyanophyceae</taxon>
        <taxon>Oscillatoriophycideae</taxon>
        <taxon>Chroococcales</taxon>
        <taxon>Aphanothecaceae</taxon>
        <taxon>Rippkaea</taxon>
        <taxon>Rippkaea orientalis</taxon>
    </lineage>
</organism>
<protein>
    <submittedName>
        <fullName evidence="1">Uncharacterized protein</fullName>
    </submittedName>
</protein>
<dbReference type="AlphaFoldDB" id="B7K363"/>